<dbReference type="AlphaFoldDB" id="A0A2A9P6X3"/>
<evidence type="ECO:0000256" key="2">
    <source>
        <dbReference type="ARBA" id="ARBA00023121"/>
    </source>
</evidence>
<accession>A0A2A9P6X3</accession>
<reference evidence="4 5" key="1">
    <citation type="journal article" date="2015" name="BMC Genomics">
        <title>Gene expression during zombie ant biting behavior reflects the complexity underlying fungal parasitic behavioral manipulation.</title>
        <authorList>
            <person name="de Bekker C."/>
            <person name="Ohm R.A."/>
            <person name="Loreto R.G."/>
            <person name="Sebastian A."/>
            <person name="Albert I."/>
            <person name="Merrow M."/>
            <person name="Brachmann A."/>
            <person name="Hughes D.P."/>
        </authorList>
    </citation>
    <scope>NUCLEOTIDE SEQUENCE [LARGE SCALE GENOMIC DNA]</scope>
    <source>
        <strain evidence="4 5">SC16a</strain>
    </source>
</reference>
<dbReference type="OrthoDB" id="346910at2759"/>
<reference evidence="4 5" key="2">
    <citation type="journal article" date="2017" name="Sci. Rep.">
        <title>Ant-infecting Ophiocordyceps genomes reveal a high diversity of potential behavioral manipulation genes and a possible major role for enterotoxins.</title>
        <authorList>
            <person name="de Bekker C."/>
            <person name="Ohm R.A."/>
            <person name="Evans H.C."/>
            <person name="Brachmann A."/>
            <person name="Hughes D.P."/>
        </authorList>
    </citation>
    <scope>NUCLEOTIDE SEQUENCE [LARGE SCALE GENOMIC DNA]</scope>
    <source>
        <strain evidence="4 5">SC16a</strain>
    </source>
</reference>
<dbReference type="STRING" id="268505.A0A2A9P6X3"/>
<dbReference type="EMBL" id="LAZP02000443">
    <property type="protein sequence ID" value="PFH57189.1"/>
    <property type="molecule type" value="Genomic_DNA"/>
</dbReference>
<dbReference type="InterPro" id="IPR035984">
    <property type="entry name" value="Acyl-CoA-binding_sf"/>
</dbReference>
<proteinExistence type="inferred from homology"/>
<keyword evidence="5" id="KW-1185">Reference proteome</keyword>
<dbReference type="PANTHER" id="PTHR23310:SF62">
    <property type="entry name" value="ACYL-COA BINDING PROTEIN 1, ISOFORM A"/>
    <property type="match status" value="1"/>
</dbReference>
<feature type="domain" description="ACB" evidence="3">
    <location>
        <begin position="13"/>
        <end position="101"/>
    </location>
</feature>
<sequence>MAPTQSPALAPAQSPAFKKAVVDSKKLTTKPSNDDLLELYALYKVGIGEDVANSPDPGMFDLKGKAKKRAWQAVVDDKVGPEAAQEKYVALVERLKESCGYDENKEPEAVGQS</sequence>
<dbReference type="PANTHER" id="PTHR23310">
    <property type="entry name" value="ACYL-COA-BINDING PROTEIN, ACBP"/>
    <property type="match status" value="1"/>
</dbReference>
<dbReference type="PRINTS" id="PR00689">
    <property type="entry name" value="ACOABINDINGP"/>
</dbReference>
<dbReference type="InterPro" id="IPR014352">
    <property type="entry name" value="FERM/acyl-CoA-bd_prot_sf"/>
</dbReference>
<organism evidence="4 5">
    <name type="scientific">Ophiocordyceps unilateralis</name>
    <name type="common">Zombie-ant fungus</name>
    <name type="synonym">Torrubia unilateralis</name>
    <dbReference type="NCBI Taxonomy" id="268505"/>
    <lineage>
        <taxon>Eukaryota</taxon>
        <taxon>Fungi</taxon>
        <taxon>Dikarya</taxon>
        <taxon>Ascomycota</taxon>
        <taxon>Pezizomycotina</taxon>
        <taxon>Sordariomycetes</taxon>
        <taxon>Hypocreomycetidae</taxon>
        <taxon>Hypocreales</taxon>
        <taxon>Ophiocordycipitaceae</taxon>
        <taxon>Ophiocordyceps</taxon>
    </lineage>
</organism>
<comment type="similarity">
    <text evidence="1">Belongs to the ACBP family.</text>
</comment>
<dbReference type="InterPro" id="IPR000582">
    <property type="entry name" value="Acyl-CoA-binding_protein"/>
</dbReference>
<evidence type="ECO:0000313" key="4">
    <source>
        <dbReference type="EMBL" id="PFH57189.1"/>
    </source>
</evidence>
<dbReference type="PROSITE" id="PS51228">
    <property type="entry name" value="ACB_2"/>
    <property type="match status" value="1"/>
</dbReference>
<dbReference type="GO" id="GO:0000062">
    <property type="term" value="F:fatty-acyl-CoA binding"/>
    <property type="evidence" value="ECO:0007669"/>
    <property type="project" value="InterPro"/>
</dbReference>
<evidence type="ECO:0000256" key="1">
    <source>
        <dbReference type="ARBA" id="ARBA00005567"/>
    </source>
</evidence>
<dbReference type="Gene3D" id="1.20.80.10">
    <property type="match status" value="1"/>
</dbReference>
<gene>
    <name evidence="4" type="ORF">XA68_15400</name>
</gene>
<keyword evidence="2" id="KW-0446">Lipid-binding</keyword>
<dbReference type="GO" id="GO:0006631">
    <property type="term" value="P:fatty acid metabolic process"/>
    <property type="evidence" value="ECO:0007669"/>
    <property type="project" value="TreeGrafter"/>
</dbReference>
<evidence type="ECO:0000313" key="5">
    <source>
        <dbReference type="Proteomes" id="UP000037136"/>
    </source>
</evidence>
<protein>
    <recommendedName>
        <fullName evidence="3">ACB domain-containing protein</fullName>
    </recommendedName>
</protein>
<dbReference type="Pfam" id="PF00887">
    <property type="entry name" value="ACBP"/>
    <property type="match status" value="1"/>
</dbReference>
<dbReference type="SUPFAM" id="SSF47027">
    <property type="entry name" value="Acyl-CoA binding protein"/>
    <property type="match status" value="1"/>
</dbReference>
<dbReference type="Proteomes" id="UP000037136">
    <property type="component" value="Unassembled WGS sequence"/>
</dbReference>
<name>A0A2A9P6X3_OPHUN</name>
<comment type="caution">
    <text evidence="4">The sequence shown here is derived from an EMBL/GenBank/DDBJ whole genome shotgun (WGS) entry which is preliminary data.</text>
</comment>
<evidence type="ECO:0000259" key="3">
    <source>
        <dbReference type="PROSITE" id="PS51228"/>
    </source>
</evidence>